<organism evidence="1 2">
    <name type="scientific">Ancylostoma duodenale</name>
    <dbReference type="NCBI Taxonomy" id="51022"/>
    <lineage>
        <taxon>Eukaryota</taxon>
        <taxon>Metazoa</taxon>
        <taxon>Ecdysozoa</taxon>
        <taxon>Nematoda</taxon>
        <taxon>Chromadorea</taxon>
        <taxon>Rhabditida</taxon>
        <taxon>Rhabditina</taxon>
        <taxon>Rhabditomorpha</taxon>
        <taxon>Strongyloidea</taxon>
        <taxon>Ancylostomatidae</taxon>
        <taxon>Ancylostomatinae</taxon>
        <taxon>Ancylostoma</taxon>
    </lineage>
</organism>
<gene>
    <name evidence="1" type="ORF">ANCDUO_02152</name>
</gene>
<dbReference type="EMBL" id="KN726667">
    <property type="protein sequence ID" value="KIH67517.1"/>
    <property type="molecule type" value="Genomic_DNA"/>
</dbReference>
<dbReference type="OrthoDB" id="5904018at2759"/>
<name>A0A0C2DX67_9BILA</name>
<proteinExistence type="predicted"/>
<reference evidence="1 2" key="1">
    <citation type="submission" date="2013-12" db="EMBL/GenBank/DDBJ databases">
        <title>Draft genome of the parsitic nematode Ancylostoma duodenale.</title>
        <authorList>
            <person name="Mitreva M."/>
        </authorList>
    </citation>
    <scope>NUCLEOTIDE SEQUENCE [LARGE SCALE GENOMIC DNA]</scope>
    <source>
        <strain evidence="1 2">Zhejiang</strain>
    </source>
</reference>
<keyword evidence="2" id="KW-1185">Reference proteome</keyword>
<dbReference type="Proteomes" id="UP000054047">
    <property type="component" value="Unassembled WGS sequence"/>
</dbReference>
<sequence>MSHAFRNQQPFRDCMLMVPSSWRKESCQIGPQRHTYRKVIVSKSHRTAGKESLQVYRRTTLLEAAETKSSIKRCKKNLNEQKNVMAALKDEEGETQFSRRAMENIV</sequence>
<accession>A0A0C2DX67</accession>
<dbReference type="AlphaFoldDB" id="A0A0C2DX67"/>
<evidence type="ECO:0000313" key="2">
    <source>
        <dbReference type="Proteomes" id="UP000054047"/>
    </source>
</evidence>
<evidence type="ECO:0000313" key="1">
    <source>
        <dbReference type="EMBL" id="KIH67517.1"/>
    </source>
</evidence>
<protein>
    <submittedName>
        <fullName evidence="1">Uncharacterized protein</fullName>
    </submittedName>
</protein>